<dbReference type="EMBL" id="QJKJ01007351">
    <property type="protein sequence ID" value="RDX83476.1"/>
    <property type="molecule type" value="Genomic_DNA"/>
</dbReference>
<dbReference type="Proteomes" id="UP000257109">
    <property type="component" value="Unassembled WGS sequence"/>
</dbReference>
<organism evidence="1 2">
    <name type="scientific">Mucuna pruriens</name>
    <name type="common">Velvet bean</name>
    <name type="synonym">Dolichos pruriens</name>
    <dbReference type="NCBI Taxonomy" id="157652"/>
    <lineage>
        <taxon>Eukaryota</taxon>
        <taxon>Viridiplantae</taxon>
        <taxon>Streptophyta</taxon>
        <taxon>Embryophyta</taxon>
        <taxon>Tracheophyta</taxon>
        <taxon>Spermatophyta</taxon>
        <taxon>Magnoliopsida</taxon>
        <taxon>eudicotyledons</taxon>
        <taxon>Gunneridae</taxon>
        <taxon>Pentapetalae</taxon>
        <taxon>rosids</taxon>
        <taxon>fabids</taxon>
        <taxon>Fabales</taxon>
        <taxon>Fabaceae</taxon>
        <taxon>Papilionoideae</taxon>
        <taxon>50 kb inversion clade</taxon>
        <taxon>NPAAA clade</taxon>
        <taxon>indigoferoid/millettioid clade</taxon>
        <taxon>Phaseoleae</taxon>
        <taxon>Mucuna</taxon>
    </lineage>
</organism>
<proteinExistence type="predicted"/>
<reference evidence="1" key="1">
    <citation type="submission" date="2018-05" db="EMBL/GenBank/DDBJ databases">
        <title>Draft genome of Mucuna pruriens seed.</title>
        <authorList>
            <person name="Nnadi N.E."/>
            <person name="Vos R."/>
            <person name="Hasami M.H."/>
            <person name="Devisetty U.K."/>
            <person name="Aguiy J.C."/>
        </authorList>
    </citation>
    <scope>NUCLEOTIDE SEQUENCE [LARGE SCALE GENOMIC DNA]</scope>
    <source>
        <strain evidence="1">JCA_2017</strain>
    </source>
</reference>
<sequence length="105" mass="12528">MCVDRLTKFTHFLSINMKFSFEKLSQLYTKKIICYTHDSIGKLRKYVPDHIHVIESNNIQLRENLTYETQSKRVEDMRVKKLRGKKISMVKVTWSDTIGDTTWEL</sequence>
<accession>A0A371FYT4</accession>
<comment type="caution">
    <text evidence="1">The sequence shown here is derived from an EMBL/GenBank/DDBJ whole genome shotgun (WGS) entry which is preliminary data.</text>
</comment>
<protein>
    <submittedName>
        <fullName evidence="1">Uncharacterized protein</fullName>
    </submittedName>
</protein>
<keyword evidence="2" id="KW-1185">Reference proteome</keyword>
<gene>
    <name evidence="1" type="ORF">CR513_35600</name>
</gene>
<dbReference type="PANTHER" id="PTHR46148">
    <property type="entry name" value="CHROMO DOMAIN-CONTAINING PROTEIN"/>
    <property type="match status" value="1"/>
</dbReference>
<name>A0A371FYT4_MUCPR</name>
<feature type="non-terminal residue" evidence="1">
    <location>
        <position position="105"/>
    </location>
</feature>
<evidence type="ECO:0000313" key="2">
    <source>
        <dbReference type="Proteomes" id="UP000257109"/>
    </source>
</evidence>
<dbReference type="OrthoDB" id="1633836at2759"/>
<evidence type="ECO:0000313" key="1">
    <source>
        <dbReference type="EMBL" id="RDX83476.1"/>
    </source>
</evidence>
<dbReference type="AlphaFoldDB" id="A0A371FYT4"/>
<dbReference type="PANTHER" id="PTHR46148:SF60">
    <property type="entry name" value="CHROMO DOMAIN-CONTAINING PROTEIN"/>
    <property type="match status" value="1"/>
</dbReference>